<protein>
    <recommendedName>
        <fullName evidence="3">DUF2007 domain-containing protein</fullName>
    </recommendedName>
</protein>
<evidence type="ECO:0008006" key="3">
    <source>
        <dbReference type="Google" id="ProtNLM"/>
    </source>
</evidence>
<dbReference type="EMBL" id="QWLA01000052">
    <property type="protein sequence ID" value="RIH84771.1"/>
    <property type="molecule type" value="Genomic_DNA"/>
</dbReference>
<name>A0A399ERG2_9DEIN</name>
<dbReference type="AlphaFoldDB" id="A0A399ERG2"/>
<organism evidence="1 2">
    <name type="scientific">Calidithermus roseus</name>
    <dbReference type="NCBI Taxonomy" id="1644118"/>
    <lineage>
        <taxon>Bacteria</taxon>
        <taxon>Thermotogati</taxon>
        <taxon>Deinococcota</taxon>
        <taxon>Deinococci</taxon>
        <taxon>Thermales</taxon>
        <taxon>Thermaceae</taxon>
        <taxon>Calidithermus</taxon>
    </lineage>
</organism>
<dbReference type="RefSeq" id="WP_119278806.1">
    <property type="nucleotide sequence ID" value="NZ_QWLA01000052.1"/>
</dbReference>
<evidence type="ECO:0000313" key="1">
    <source>
        <dbReference type="EMBL" id="RIH84771.1"/>
    </source>
</evidence>
<reference evidence="1 2" key="1">
    <citation type="submission" date="2018-08" db="EMBL/GenBank/DDBJ databases">
        <title>Meiothermus roseus NBRC 110900 genome sequencing project.</title>
        <authorList>
            <person name="Da Costa M.S."/>
            <person name="Albuquerque L."/>
            <person name="Raposo P."/>
            <person name="Froufe H.J.C."/>
            <person name="Barroso C.S."/>
            <person name="Egas C."/>
        </authorList>
    </citation>
    <scope>NUCLEOTIDE SEQUENCE [LARGE SCALE GENOMIC DNA]</scope>
    <source>
        <strain evidence="1 2">NBRC 110900</strain>
    </source>
</reference>
<proteinExistence type="predicted"/>
<dbReference type="OrthoDB" id="33257at2"/>
<accession>A0A399ERG2</accession>
<evidence type="ECO:0000313" key="2">
    <source>
        <dbReference type="Proteomes" id="UP000265341"/>
    </source>
</evidence>
<keyword evidence="2" id="KW-1185">Reference proteome</keyword>
<dbReference type="Proteomes" id="UP000265341">
    <property type="component" value="Unassembled WGS sequence"/>
</dbReference>
<comment type="caution">
    <text evidence="1">The sequence shown here is derived from an EMBL/GenBank/DDBJ whole genome shotgun (WGS) entry which is preliminary data.</text>
</comment>
<sequence length="91" mass="10305">MDHQPETRMLGGHRYAFLGSFPRLYAEGLKAQLEASRIPVHLETPFTDAGVIEIYMGTYMGDVSLWVPAELLQQAHRLLEHDGQPPSQEEQ</sequence>
<gene>
    <name evidence="1" type="ORF">Mrose_02519</name>
</gene>